<dbReference type="RefSeq" id="WP_153975377.1">
    <property type="nucleotide sequence ID" value="NZ_CP039268.1"/>
</dbReference>
<comment type="subunit">
    <text evidence="3 15">Tetramer of two alpha and two beta chains. Forms complex with the iron protein (nitrogenase component 2).</text>
</comment>
<dbReference type="GO" id="GO:0005524">
    <property type="term" value="F:ATP binding"/>
    <property type="evidence" value="ECO:0007669"/>
    <property type="project" value="UniProtKB-KW"/>
</dbReference>
<dbReference type="PANTHER" id="PTHR33712:SF7">
    <property type="entry name" value="LIGHT-INDEPENDENT PROTOCHLOROPHYLLIDE REDUCTASE SUBUNIT B"/>
    <property type="match status" value="1"/>
</dbReference>
<dbReference type="GO" id="GO:0046872">
    <property type="term" value="F:metal ion binding"/>
    <property type="evidence" value="ECO:0007669"/>
    <property type="project" value="UniProtKB-KW"/>
</dbReference>
<evidence type="ECO:0000256" key="12">
    <source>
        <dbReference type="ARBA" id="ARBA00023231"/>
    </source>
</evidence>
<dbReference type="Pfam" id="PF00148">
    <property type="entry name" value="Oxidored_nitro"/>
    <property type="match status" value="1"/>
</dbReference>
<keyword evidence="11 15" id="KW-0411">Iron-sulfur</keyword>
<proteinExistence type="inferred from homology"/>
<dbReference type="Gene3D" id="1.20.89.10">
    <property type="entry name" value="Nitrogenase Molybdenum-iron Protein, subunit B, domain 4"/>
    <property type="match status" value="1"/>
</dbReference>
<evidence type="ECO:0000259" key="17">
    <source>
        <dbReference type="Pfam" id="PF11844"/>
    </source>
</evidence>
<evidence type="ECO:0000256" key="14">
    <source>
        <dbReference type="RuleBase" id="RU004021"/>
    </source>
</evidence>
<evidence type="ECO:0000256" key="9">
    <source>
        <dbReference type="ARBA" id="ARBA00023002"/>
    </source>
</evidence>
<evidence type="ECO:0000313" key="19">
    <source>
        <dbReference type="Proteomes" id="UP000426424"/>
    </source>
</evidence>
<evidence type="ECO:0000256" key="10">
    <source>
        <dbReference type="ARBA" id="ARBA00023004"/>
    </source>
</evidence>
<keyword evidence="10 15" id="KW-0408">Iron</keyword>
<dbReference type="CDD" id="cd01974">
    <property type="entry name" value="Nitrogenase_MoFe_beta"/>
    <property type="match status" value="1"/>
</dbReference>
<name>A0A6I6E938_THETI</name>
<evidence type="ECO:0000313" key="18">
    <source>
        <dbReference type="EMBL" id="QGU33183.1"/>
    </source>
</evidence>
<evidence type="ECO:0000256" key="6">
    <source>
        <dbReference type="ARBA" id="ARBA00022723"/>
    </source>
</evidence>
<comment type="similarity">
    <text evidence="2 14">Belongs to the NifD/NifK/NifE/NifN family.</text>
</comment>
<feature type="domain" description="Nitrogenase molybdenum-iron protein beta chain N-terminal" evidence="17">
    <location>
        <begin position="1"/>
        <end position="56"/>
    </location>
</feature>
<dbReference type="GO" id="GO:0051536">
    <property type="term" value="F:iron-sulfur cluster binding"/>
    <property type="evidence" value="ECO:0007669"/>
    <property type="project" value="UniProtKB-KW"/>
</dbReference>
<dbReference type="KEGG" id="ttp:E6P07_09475"/>
<comment type="cofactor">
    <cofactor evidence="15">
        <name>[8Fe-7S] cluster</name>
        <dbReference type="ChEBI" id="CHEBI:21143"/>
    </cofactor>
    <text evidence="15">Binds 1 [8Fe-7S] cluster per heterodimer.</text>
</comment>
<evidence type="ECO:0000256" key="13">
    <source>
        <dbReference type="ARBA" id="ARBA00047967"/>
    </source>
</evidence>
<dbReference type="Gene3D" id="3.40.50.1980">
    <property type="entry name" value="Nitrogenase molybdenum iron protein domain"/>
    <property type="match status" value="3"/>
</dbReference>
<evidence type="ECO:0000259" key="16">
    <source>
        <dbReference type="Pfam" id="PF00148"/>
    </source>
</evidence>
<organism evidence="18 19">
    <name type="scientific">Thermochromatium tepidum ATCC 43061</name>
    <dbReference type="NCBI Taxonomy" id="316276"/>
    <lineage>
        <taxon>Bacteria</taxon>
        <taxon>Pseudomonadati</taxon>
        <taxon>Pseudomonadota</taxon>
        <taxon>Gammaproteobacteria</taxon>
        <taxon>Chromatiales</taxon>
        <taxon>Chromatiaceae</taxon>
        <taxon>Thermochromatium</taxon>
    </lineage>
</organism>
<keyword evidence="9 15" id="KW-0560">Oxidoreductase</keyword>
<dbReference type="NCBIfam" id="TIGR01286">
    <property type="entry name" value="nifK"/>
    <property type="match status" value="1"/>
</dbReference>
<keyword evidence="8 15" id="KW-0067">ATP-binding</keyword>
<feature type="domain" description="Nitrogenase/oxidoreductase component 1" evidence="16">
    <location>
        <begin position="70"/>
        <end position="501"/>
    </location>
</feature>
<dbReference type="PROSITE" id="PS00090">
    <property type="entry name" value="NITROGENASE_1_2"/>
    <property type="match status" value="1"/>
</dbReference>
<dbReference type="InterPro" id="IPR050152">
    <property type="entry name" value="ChlB/BchB/BchZ"/>
</dbReference>
<dbReference type="EMBL" id="CP039268">
    <property type="protein sequence ID" value="QGU33183.1"/>
    <property type="molecule type" value="Genomic_DNA"/>
</dbReference>
<dbReference type="Pfam" id="PF11844">
    <property type="entry name" value="DUF3364"/>
    <property type="match status" value="1"/>
</dbReference>
<evidence type="ECO:0000256" key="4">
    <source>
        <dbReference type="ARBA" id="ARBA00012773"/>
    </source>
</evidence>
<evidence type="ECO:0000256" key="7">
    <source>
        <dbReference type="ARBA" id="ARBA00022741"/>
    </source>
</evidence>
<dbReference type="InterPro" id="IPR024564">
    <property type="entry name" value="Nase_Mo-Fe_CF_bsu_N"/>
</dbReference>
<evidence type="ECO:0000256" key="3">
    <source>
        <dbReference type="ARBA" id="ARBA00011462"/>
    </source>
</evidence>
<dbReference type="GO" id="GO:0016612">
    <property type="term" value="C:molybdenum-iron nitrogenase complex"/>
    <property type="evidence" value="ECO:0007669"/>
    <property type="project" value="InterPro"/>
</dbReference>
<comment type="catalytic activity">
    <reaction evidence="13 15">
        <text>N2 + 8 reduced [2Fe-2S]-[ferredoxin] + 16 ATP + 16 H2O = H2 + 8 oxidized [2Fe-2S]-[ferredoxin] + 2 NH4(+) + 16 ADP + 16 phosphate + 6 H(+)</text>
        <dbReference type="Rhea" id="RHEA:21448"/>
        <dbReference type="Rhea" id="RHEA-COMP:10000"/>
        <dbReference type="Rhea" id="RHEA-COMP:10001"/>
        <dbReference type="ChEBI" id="CHEBI:15377"/>
        <dbReference type="ChEBI" id="CHEBI:15378"/>
        <dbReference type="ChEBI" id="CHEBI:17997"/>
        <dbReference type="ChEBI" id="CHEBI:18276"/>
        <dbReference type="ChEBI" id="CHEBI:28938"/>
        <dbReference type="ChEBI" id="CHEBI:30616"/>
        <dbReference type="ChEBI" id="CHEBI:33737"/>
        <dbReference type="ChEBI" id="CHEBI:33738"/>
        <dbReference type="ChEBI" id="CHEBI:43474"/>
        <dbReference type="ChEBI" id="CHEBI:456216"/>
        <dbReference type="EC" id="1.18.6.1"/>
    </reaction>
</comment>
<gene>
    <name evidence="18" type="primary">nifK</name>
    <name evidence="18" type="ORF">E6P07_09475</name>
</gene>
<sequence>MSQTLEKINPCYPLFCGMDYQESFANKRVQFEEGHPQAKIQEIFDWTTTQEYQELNFKREALTINPAKACQPLGAVLCALGFEKTLPYVHGSQGCVAYFRTYFNRHFKEPIACVSDSMTEDAAVFGGQKNLFEGLENAKALYKPEMIAVSTTCMAEVIGDDLNAFINNAKKEGHIPADFPVPFAHTPSFVGSHITGWDNMEEGILRYFTLNAMEDKHPGKSPKINIIPGFETYLGNYRLIKRYLREMDVDFTLLSDPEEVLDTPADGEYRMYAGGTKMEAIREAPNAITTFLLQPLSLEKTRKFIENTWNHDIPKLNIPMGVDWTDEFLMKVSELTGKPIPESLAKERGRLIDMMTDSHAWLHGKRMALYGDPDFTLGLTKFLLELGVEPTHIVCHNSSKRWEKAMKKLLESSPYGVNAKIYPGADLWHLRSLCFTDKPDFLIGNSYGKFIQRDTLHKGKAFEVPLIRIGFPIFDRHHLHRMTTLGYEGAMYLVTTIVNAVLDRLDEETRIMGVTDFNHDLVR</sequence>
<comment type="function">
    <text evidence="1 15">This molybdenum-iron protein is part of the nitrogenase complex that catalyzes the key enzymatic reactions in nitrogen fixation.</text>
</comment>
<dbReference type="SUPFAM" id="SSF53807">
    <property type="entry name" value="Helical backbone' metal receptor"/>
    <property type="match status" value="1"/>
</dbReference>
<dbReference type="Proteomes" id="UP000426424">
    <property type="component" value="Chromosome"/>
</dbReference>
<dbReference type="InterPro" id="IPR000318">
    <property type="entry name" value="Nase_comp1_CS"/>
</dbReference>
<evidence type="ECO:0000256" key="8">
    <source>
        <dbReference type="ARBA" id="ARBA00022840"/>
    </source>
</evidence>
<protein>
    <recommendedName>
        <fullName evidence="5 15">Nitrogenase molybdenum-iron protein beta chain</fullName>
        <ecNumber evidence="4 15">1.18.6.1</ecNumber>
    </recommendedName>
    <alternativeName>
        <fullName evidence="15">Dinitrogenase</fullName>
    </alternativeName>
</protein>
<evidence type="ECO:0000256" key="1">
    <source>
        <dbReference type="ARBA" id="ARBA00002621"/>
    </source>
</evidence>
<evidence type="ECO:0000256" key="2">
    <source>
        <dbReference type="ARBA" id="ARBA00011002"/>
    </source>
</evidence>
<dbReference type="EC" id="1.18.6.1" evidence="4 15"/>
<keyword evidence="12 14" id="KW-0535">Nitrogen fixation</keyword>
<keyword evidence="19" id="KW-1185">Reference proteome</keyword>
<keyword evidence="7 15" id="KW-0547">Nucleotide-binding</keyword>
<reference evidence="18 19" key="1">
    <citation type="submission" date="2019-12" db="EMBL/GenBank/DDBJ databases">
        <title>The complete genome of the thermophilic, anoxygenic phototrophic gammaproteobacterium Thermochromatium tepidum.</title>
        <authorList>
            <person name="Sattley W.M."/>
            <person name="Swingley W.D."/>
            <person name="Burchell B.M."/>
            <person name="Gurbani S.A."/>
            <person name="Kujawa C.M."/>
            <person name="Nuccio D.A."/>
            <person name="Schladweiler J."/>
            <person name="Shaffer K.N."/>
            <person name="Stokes L.M."/>
            <person name="Touchman J.W."/>
            <person name="Blankenship R.E."/>
            <person name="Madigan M.T."/>
        </authorList>
    </citation>
    <scope>NUCLEOTIDE SEQUENCE [LARGE SCALE GENOMIC DNA]</scope>
    <source>
        <strain evidence="18 19">ATCC 43061</strain>
    </source>
</reference>
<dbReference type="GO" id="GO:0016163">
    <property type="term" value="F:nitrogenase activity"/>
    <property type="evidence" value="ECO:0007669"/>
    <property type="project" value="UniProtKB-EC"/>
</dbReference>
<evidence type="ECO:0000256" key="5">
    <source>
        <dbReference type="ARBA" id="ARBA00014775"/>
    </source>
</evidence>
<dbReference type="PANTHER" id="PTHR33712">
    <property type="entry name" value="LIGHT-INDEPENDENT PROTOCHLOROPHYLLIDE REDUCTASE SUBUNIT B"/>
    <property type="match status" value="1"/>
</dbReference>
<keyword evidence="6 15" id="KW-0479">Metal-binding</keyword>
<evidence type="ECO:0000256" key="11">
    <source>
        <dbReference type="ARBA" id="ARBA00023014"/>
    </source>
</evidence>
<evidence type="ECO:0000256" key="15">
    <source>
        <dbReference type="RuleBase" id="RU364127"/>
    </source>
</evidence>
<dbReference type="InterPro" id="IPR000510">
    <property type="entry name" value="Nase/OxRdtase_comp1"/>
</dbReference>
<accession>A0A6I6E938</accession>
<dbReference type="AlphaFoldDB" id="A0A6I6E938"/>
<dbReference type="OrthoDB" id="9800746at2"/>
<dbReference type="PROSITE" id="PS00699">
    <property type="entry name" value="NITROGENASE_1_1"/>
    <property type="match status" value="1"/>
</dbReference>
<dbReference type="InterPro" id="IPR005976">
    <property type="entry name" value="Nase_Mo-Fe_CF_bsu"/>
</dbReference>